<dbReference type="PANTHER" id="PTHR15598:SF5">
    <property type="entry name" value="ENHANCER OF MRNA-DECAPPING PROTEIN 4"/>
    <property type="match status" value="1"/>
</dbReference>
<keyword evidence="5" id="KW-0479">Metal-binding</keyword>
<feature type="domain" description="C2H2-type" evidence="6">
    <location>
        <begin position="33"/>
        <end position="61"/>
    </location>
</feature>
<evidence type="ECO:0000256" key="2">
    <source>
        <dbReference type="ARBA" id="ARBA00022490"/>
    </source>
</evidence>
<dbReference type="Gene3D" id="3.30.160.60">
    <property type="entry name" value="Classic Zinc Finger"/>
    <property type="match status" value="1"/>
</dbReference>
<dbReference type="PROSITE" id="PS00028">
    <property type="entry name" value="ZINC_FINGER_C2H2_1"/>
    <property type="match status" value="2"/>
</dbReference>
<name>A0A177B767_9BILA</name>
<dbReference type="SUPFAM" id="SSF57667">
    <property type="entry name" value="beta-beta-alpha zinc fingers"/>
    <property type="match status" value="1"/>
</dbReference>
<evidence type="ECO:0000313" key="8">
    <source>
        <dbReference type="Proteomes" id="UP000078046"/>
    </source>
</evidence>
<reference evidence="7 8" key="1">
    <citation type="submission" date="2016-04" db="EMBL/GenBank/DDBJ databases">
        <title>The genome of Intoshia linei affirms orthonectids as highly simplified spiralians.</title>
        <authorList>
            <person name="Mikhailov K.V."/>
            <person name="Slusarev G.S."/>
            <person name="Nikitin M.A."/>
            <person name="Logacheva M.D."/>
            <person name="Penin A."/>
            <person name="Aleoshin V."/>
            <person name="Panchin Y.V."/>
        </authorList>
    </citation>
    <scope>NUCLEOTIDE SEQUENCE [LARGE SCALE GENOMIC DNA]</scope>
    <source>
        <strain evidence="7">Intl2013</strain>
        <tissue evidence="7">Whole animal</tissue>
    </source>
</reference>
<accession>A0A177B767</accession>
<dbReference type="Pfam" id="PF21289">
    <property type="entry name" value="EDC4_C"/>
    <property type="match status" value="1"/>
</dbReference>
<dbReference type="InterPro" id="IPR036236">
    <property type="entry name" value="Znf_C2H2_sf"/>
</dbReference>
<feature type="domain" description="C2H2-type" evidence="6">
    <location>
        <begin position="5"/>
        <end position="32"/>
    </location>
</feature>
<comment type="subcellular location">
    <subcellularLocation>
        <location evidence="1">Cytoplasm</location>
    </subcellularLocation>
</comment>
<evidence type="ECO:0000256" key="4">
    <source>
        <dbReference type="ARBA" id="ARBA00022737"/>
    </source>
</evidence>
<keyword evidence="5" id="KW-0863">Zinc-finger</keyword>
<dbReference type="Pfam" id="PF00096">
    <property type="entry name" value="zf-C2H2"/>
    <property type="match status" value="2"/>
</dbReference>
<evidence type="ECO:0000256" key="1">
    <source>
        <dbReference type="ARBA" id="ARBA00004496"/>
    </source>
</evidence>
<protein>
    <recommendedName>
        <fullName evidence="6">C2H2-type domain-containing protein</fullName>
    </recommendedName>
</protein>
<dbReference type="AlphaFoldDB" id="A0A177B767"/>
<organism evidence="7 8">
    <name type="scientific">Intoshia linei</name>
    <dbReference type="NCBI Taxonomy" id="1819745"/>
    <lineage>
        <taxon>Eukaryota</taxon>
        <taxon>Metazoa</taxon>
        <taxon>Spiralia</taxon>
        <taxon>Lophotrochozoa</taxon>
        <taxon>Mesozoa</taxon>
        <taxon>Orthonectida</taxon>
        <taxon>Rhopaluridae</taxon>
        <taxon>Intoshia</taxon>
    </lineage>
</organism>
<keyword evidence="5" id="KW-0862">Zinc</keyword>
<comment type="caution">
    <text evidence="7">The sequence shown here is derived from an EMBL/GenBank/DDBJ whole genome shotgun (WGS) entry which is preliminary data.</text>
</comment>
<dbReference type="PROSITE" id="PS50157">
    <property type="entry name" value="ZINC_FINGER_C2H2_2"/>
    <property type="match status" value="2"/>
</dbReference>
<evidence type="ECO:0000256" key="5">
    <source>
        <dbReference type="PROSITE-ProRule" id="PRU00042"/>
    </source>
</evidence>
<evidence type="ECO:0000259" key="6">
    <source>
        <dbReference type="PROSITE" id="PS50157"/>
    </source>
</evidence>
<evidence type="ECO:0000313" key="7">
    <source>
        <dbReference type="EMBL" id="OAF70096.1"/>
    </source>
</evidence>
<dbReference type="Gene3D" id="1.10.220.100">
    <property type="entry name" value="conserved c-terminal region of ge- 1"/>
    <property type="match status" value="1"/>
</dbReference>
<dbReference type="SMART" id="SM00355">
    <property type="entry name" value="ZnF_C2H2"/>
    <property type="match status" value="2"/>
</dbReference>
<keyword evidence="3" id="KW-0853">WD repeat</keyword>
<dbReference type="GO" id="GO:0000932">
    <property type="term" value="C:P-body"/>
    <property type="evidence" value="ECO:0007669"/>
    <property type="project" value="TreeGrafter"/>
</dbReference>
<dbReference type="InterPro" id="IPR049404">
    <property type="entry name" value="EDC4_C"/>
</dbReference>
<dbReference type="InterPro" id="IPR045152">
    <property type="entry name" value="EDC4-like"/>
</dbReference>
<sequence>MNNEYICEICGVPIKTKYGLQRHKKTHIKLKQFICSICGIHISRSDNLKRHQNRRHPNLSAAQKISLLNTDTQKQALTNATPINADIIDSTNRNIKKATFPPIISINNFSSKNITISSKPKPILNEINKIGNVKMESHAEYRFIPSMSTNLKPPTTLSPQDMDLTFDLMSNINDQLKCKNNKSQIIACLIKSFLKDSSIKQLKISKILTLSQKLILLDESNYFILFNIDKLYITFNKEYEWKPVMEEIDFILIIHGCISPVEPINHENDHLLIAYEKNIDIYHIKDFNLKQSFVMNNFLTKDCLISVDKVYQNLLVVYRNRPILLFFKRNLINSTIYESVRLVYFPCLYGFIDISLNESFDEDCNQTGDYINVCGLSNRNLESAMIHLTSVDELEGTIDSVISIKNASIDNMTKKSKIVPKILNENGAKETIQTINQNVIQEQCLIAINSAISKLSTKIVKPEEFNDNLTKNICDQIRHPVLQCMEIYFKPMHHSIMESLSNMTKYVSDAGSTKNADLDRRIQNVIKYNFIFKKEVLKRFDDVNEKINLLNQKFDIFMKRINDANDSKLLVEENFVENGQVVSEEIKIFEAVDSGDLPQAFELALMSNSLDLLTRLCNRVSVDDLFNENGTIILEQRIIISLIQQLTFNLNDDLTMKKSYLKNCLISIDCDDKVVKDCIQPVIEKCLTRISLNTKTKPDSELKVLHTMFMGISKFVQ</sequence>
<dbReference type="InterPro" id="IPR044938">
    <property type="entry name" value="EDC4_C_sf"/>
</dbReference>
<evidence type="ECO:0000256" key="3">
    <source>
        <dbReference type="ARBA" id="ARBA00022574"/>
    </source>
</evidence>
<gene>
    <name evidence="7" type="ORF">A3Q56_02156</name>
</gene>
<dbReference type="GO" id="GO:0031087">
    <property type="term" value="P:deadenylation-independent decapping of nuclear-transcribed mRNA"/>
    <property type="evidence" value="ECO:0007669"/>
    <property type="project" value="InterPro"/>
</dbReference>
<dbReference type="EMBL" id="LWCA01000188">
    <property type="protein sequence ID" value="OAF70096.1"/>
    <property type="molecule type" value="Genomic_DNA"/>
</dbReference>
<dbReference type="Proteomes" id="UP000078046">
    <property type="component" value="Unassembled WGS sequence"/>
</dbReference>
<keyword evidence="4" id="KW-0677">Repeat</keyword>
<proteinExistence type="predicted"/>
<dbReference type="GO" id="GO:0008270">
    <property type="term" value="F:zinc ion binding"/>
    <property type="evidence" value="ECO:0007669"/>
    <property type="project" value="UniProtKB-KW"/>
</dbReference>
<keyword evidence="2" id="KW-0963">Cytoplasm</keyword>
<dbReference type="PANTHER" id="PTHR15598">
    <property type="entry name" value="ENHANCER OF MRNA-DECAPPING PROTEIN 4"/>
    <property type="match status" value="1"/>
</dbReference>
<dbReference type="InterPro" id="IPR013087">
    <property type="entry name" value="Znf_C2H2_type"/>
</dbReference>
<dbReference type="OrthoDB" id="6077919at2759"/>
<keyword evidence="8" id="KW-1185">Reference proteome</keyword>